<evidence type="ECO:0000259" key="6">
    <source>
        <dbReference type="Pfam" id="PF00441"/>
    </source>
</evidence>
<dbReference type="InterPro" id="IPR006089">
    <property type="entry name" value="Acyl-CoA_DH_CS"/>
</dbReference>
<dbReference type="InterPro" id="IPR036250">
    <property type="entry name" value="AcylCo_DH-like_C"/>
</dbReference>
<comment type="caution">
    <text evidence="9">The sequence shown here is derived from an EMBL/GenBank/DDBJ whole genome shotgun (WGS) entry which is preliminary data.</text>
</comment>
<evidence type="ECO:0000256" key="1">
    <source>
        <dbReference type="ARBA" id="ARBA00001974"/>
    </source>
</evidence>
<sequence>MSQLTSFDPEILQLPFYDERHRRLADAVGTWCDDRADLWEEIRTESPEKAGLRLVRRLGEDGWLAFLDPDAGEEGLPGDLRAICLLREALAYAEDLADFAFSIQTLAATPLLRYGSEAQQRHYLPRMATGSLIGAFAVSEEEAGSDVAAVALRAERDADGGYLLNGQKAWIANGSIADVYLVIARTGEGPGPLGLTAFLVPADTPGVRVGKRLDALAPRSFAHLVFEDCRVPADAVLGRPGKGFVIAMDLLERFRMTVGAAALGFARRAADTALARARTRRIGTGKLIDLQLTQATLADMDVQLNAAALLVARAAWEADRGSRRFARHSSIAKLYATEEAQRIVDSAVQLLGASGVVKDGVTERLYRQIRSLRIYEGTSEVMRLTIAGTLDTRRAARAVGDV</sequence>
<evidence type="ECO:0000256" key="2">
    <source>
        <dbReference type="ARBA" id="ARBA00009347"/>
    </source>
</evidence>
<keyword evidence="10" id="KW-1185">Reference proteome</keyword>
<organism evidence="9 10">
    <name type="scientific">Streptomyces olivaceiscleroticus</name>
    <dbReference type="NCBI Taxonomy" id="68245"/>
    <lineage>
        <taxon>Bacteria</taxon>
        <taxon>Bacillati</taxon>
        <taxon>Actinomycetota</taxon>
        <taxon>Actinomycetes</taxon>
        <taxon>Kitasatosporales</taxon>
        <taxon>Streptomycetaceae</taxon>
        <taxon>Streptomyces</taxon>
    </lineage>
</organism>
<evidence type="ECO:0000259" key="8">
    <source>
        <dbReference type="Pfam" id="PF02771"/>
    </source>
</evidence>
<dbReference type="Gene3D" id="2.40.110.10">
    <property type="entry name" value="Butyryl-CoA Dehydrogenase, subunit A, domain 2"/>
    <property type="match status" value="1"/>
</dbReference>
<dbReference type="Pfam" id="PF02770">
    <property type="entry name" value="Acyl-CoA_dh_M"/>
    <property type="match status" value="1"/>
</dbReference>
<keyword evidence="3 5" id="KW-0285">Flavoprotein</keyword>
<evidence type="ECO:0000256" key="4">
    <source>
        <dbReference type="ARBA" id="ARBA00022827"/>
    </source>
</evidence>
<feature type="domain" description="Acyl-CoA dehydrogenase/oxidase N-terminal" evidence="8">
    <location>
        <begin position="19"/>
        <end position="130"/>
    </location>
</feature>
<dbReference type="Gene3D" id="1.20.140.10">
    <property type="entry name" value="Butyryl-CoA Dehydrogenase, subunit A, domain 3"/>
    <property type="match status" value="1"/>
</dbReference>
<dbReference type="PANTHER" id="PTHR43884">
    <property type="entry name" value="ACYL-COA DEHYDROGENASE"/>
    <property type="match status" value="1"/>
</dbReference>
<dbReference type="InterPro" id="IPR006091">
    <property type="entry name" value="Acyl-CoA_Oxase/DH_mid-dom"/>
</dbReference>
<dbReference type="InterPro" id="IPR037069">
    <property type="entry name" value="AcylCoA_DH/ox_N_sf"/>
</dbReference>
<dbReference type="SUPFAM" id="SSF47203">
    <property type="entry name" value="Acyl-CoA dehydrogenase C-terminal domain-like"/>
    <property type="match status" value="1"/>
</dbReference>
<dbReference type="PANTHER" id="PTHR43884:SF22">
    <property type="entry name" value="BLR3437 PROTEIN"/>
    <property type="match status" value="1"/>
</dbReference>
<evidence type="ECO:0000256" key="3">
    <source>
        <dbReference type="ARBA" id="ARBA00022630"/>
    </source>
</evidence>
<accession>A0ABN1AGX6</accession>
<evidence type="ECO:0000313" key="10">
    <source>
        <dbReference type="Proteomes" id="UP001500909"/>
    </source>
</evidence>
<keyword evidence="4 5" id="KW-0274">FAD</keyword>
<dbReference type="InterPro" id="IPR009075">
    <property type="entry name" value="AcylCo_DH/oxidase_C"/>
</dbReference>
<dbReference type="PROSITE" id="PS00072">
    <property type="entry name" value="ACYL_COA_DH_1"/>
    <property type="match status" value="1"/>
</dbReference>
<protein>
    <submittedName>
        <fullName evidence="9">Acyl-CoA dehydrogenase family protein</fullName>
    </submittedName>
</protein>
<dbReference type="RefSeq" id="WP_346097022.1">
    <property type="nucleotide sequence ID" value="NZ_BAAABY010000032.1"/>
</dbReference>
<comment type="similarity">
    <text evidence="2 5">Belongs to the acyl-CoA dehydrogenase family.</text>
</comment>
<dbReference type="InterPro" id="IPR046373">
    <property type="entry name" value="Acyl-CoA_Oxase/DH_mid-dom_sf"/>
</dbReference>
<evidence type="ECO:0000256" key="5">
    <source>
        <dbReference type="RuleBase" id="RU362125"/>
    </source>
</evidence>
<dbReference type="Gene3D" id="1.10.540.10">
    <property type="entry name" value="Acyl-CoA dehydrogenase/oxidase, N-terminal domain"/>
    <property type="match status" value="1"/>
</dbReference>
<dbReference type="Pfam" id="PF02771">
    <property type="entry name" value="Acyl-CoA_dh_N"/>
    <property type="match status" value="1"/>
</dbReference>
<comment type="cofactor">
    <cofactor evidence="1 5">
        <name>FAD</name>
        <dbReference type="ChEBI" id="CHEBI:57692"/>
    </cofactor>
</comment>
<dbReference type="InterPro" id="IPR009100">
    <property type="entry name" value="AcylCoA_DH/oxidase_NM_dom_sf"/>
</dbReference>
<evidence type="ECO:0000259" key="7">
    <source>
        <dbReference type="Pfam" id="PF02770"/>
    </source>
</evidence>
<dbReference type="InterPro" id="IPR013786">
    <property type="entry name" value="AcylCoA_DH/ox_N"/>
</dbReference>
<proteinExistence type="inferred from homology"/>
<name>A0ABN1AGX6_9ACTN</name>
<reference evidence="9 10" key="1">
    <citation type="journal article" date="2019" name="Int. J. Syst. Evol. Microbiol.">
        <title>The Global Catalogue of Microorganisms (GCM) 10K type strain sequencing project: providing services to taxonomists for standard genome sequencing and annotation.</title>
        <authorList>
            <consortium name="The Broad Institute Genomics Platform"/>
            <consortium name="The Broad Institute Genome Sequencing Center for Infectious Disease"/>
            <person name="Wu L."/>
            <person name="Ma J."/>
        </authorList>
    </citation>
    <scope>NUCLEOTIDE SEQUENCE [LARGE SCALE GENOMIC DNA]</scope>
    <source>
        <strain evidence="9 10">JCM 4805</strain>
    </source>
</reference>
<gene>
    <name evidence="9" type="ORF">GCM10010361_45880</name>
</gene>
<dbReference type="SUPFAM" id="SSF56645">
    <property type="entry name" value="Acyl-CoA dehydrogenase NM domain-like"/>
    <property type="match status" value="1"/>
</dbReference>
<keyword evidence="5" id="KW-0560">Oxidoreductase</keyword>
<dbReference type="Pfam" id="PF00441">
    <property type="entry name" value="Acyl-CoA_dh_1"/>
    <property type="match status" value="1"/>
</dbReference>
<feature type="domain" description="Acyl-CoA oxidase/dehydrogenase middle" evidence="7">
    <location>
        <begin position="135"/>
        <end position="229"/>
    </location>
</feature>
<feature type="domain" description="Acyl-CoA dehydrogenase/oxidase C-terminal" evidence="6">
    <location>
        <begin position="241"/>
        <end position="387"/>
    </location>
</feature>
<evidence type="ECO:0000313" key="9">
    <source>
        <dbReference type="EMBL" id="GAA0476226.1"/>
    </source>
</evidence>
<dbReference type="EMBL" id="BAAABY010000032">
    <property type="protein sequence ID" value="GAA0476226.1"/>
    <property type="molecule type" value="Genomic_DNA"/>
</dbReference>
<dbReference type="Proteomes" id="UP001500909">
    <property type="component" value="Unassembled WGS sequence"/>
</dbReference>